<evidence type="ECO:0000256" key="5">
    <source>
        <dbReference type="ARBA" id="ARBA00022840"/>
    </source>
</evidence>
<reference evidence="13 14" key="1">
    <citation type="submission" date="2019-10" db="EMBL/GenBank/DDBJ databases">
        <title>Whole genome shotgun sequence of Acrocarpospora pleiomorpha NBRC 16267.</title>
        <authorList>
            <person name="Ichikawa N."/>
            <person name="Kimura A."/>
            <person name="Kitahashi Y."/>
            <person name="Komaki H."/>
            <person name="Oguchi A."/>
        </authorList>
    </citation>
    <scope>NUCLEOTIDE SEQUENCE [LARGE SCALE GENOMIC DNA]</scope>
    <source>
        <strain evidence="13 14">NBRC 16267</strain>
    </source>
</reference>
<dbReference type="InterPro" id="IPR033738">
    <property type="entry name" value="AsnB_N"/>
</dbReference>
<evidence type="ECO:0000256" key="11">
    <source>
        <dbReference type="PIRSR" id="PIRSR001589-3"/>
    </source>
</evidence>
<accession>A0A5M3XV20</accession>
<sequence length="622" mass="67947">MCGIAGHISSAGADHALVRRMCDALVHRGPDGDGYHCGETAGLGMRRLAIMDVAGGAQPVRNERGDVTAVFNGELYNFPELRAELLAKGHRLASSSDSELITHLYEDYGDDLVRRLRGMFAFALWDDTRQRLLLARDRLGKKPLYYRDHRGTLTFASELKAMDVPRSVDLAALHHYLTYRYVPAPHSIVAGVRKLPPGHVLSWQNGRTEVRRYWRLDASPRPVGDEASEAERLRELLLEATRRRLAGERPVGAFLSGGLDSAAVVAAMARVSNAPVRTFTIGFTDPRFDERGPARAVAARYGTDHSDYVITPSAVESVAEVARSFDEPFADASAIPSLAVAQLSSEHVTVVLNGDGGDECFAGYRRHLLMARLDRMRAPAALGRRLAAAGAALISRGSPGTLPRQAGWALRALGQPPARRYAGLMTCFDHAAKRALYTPEVAAALAHLDSAALVDEAFAASRAGTTLGRAVDADISTYLPGDLLVKADISTMAHSIEARSPFLDHHLMEWAAGLPDHFRIRKGRTKHLLRTAVAPWLPAETLALPKKGFGVPLAAWLRTSLRELAHDTLTDHTAVSRGIFQPELVSRMLAEHMAGRDHATRLWTLLQLELWHRSADRPAVPV</sequence>
<feature type="binding site" evidence="10">
    <location>
        <position position="97"/>
    </location>
    <ligand>
        <name>L-glutamine</name>
        <dbReference type="ChEBI" id="CHEBI:58359"/>
    </ligand>
</feature>
<proteinExistence type="inferred from homology"/>
<dbReference type="Gene3D" id="3.60.20.10">
    <property type="entry name" value="Glutamine Phosphoribosylpyrophosphate, subunit 1, domain 1"/>
    <property type="match status" value="1"/>
</dbReference>
<keyword evidence="5 10" id="KW-0067">ATP-binding</keyword>
<evidence type="ECO:0000256" key="1">
    <source>
        <dbReference type="ARBA" id="ARBA00005187"/>
    </source>
</evidence>
<keyword evidence="6 9" id="KW-0061">Asparagine biosynthesis</keyword>
<dbReference type="InterPro" id="IPR001962">
    <property type="entry name" value="Asn_synthase"/>
</dbReference>
<evidence type="ECO:0000313" key="14">
    <source>
        <dbReference type="Proteomes" id="UP000377595"/>
    </source>
</evidence>
<dbReference type="Proteomes" id="UP000377595">
    <property type="component" value="Unassembled WGS sequence"/>
</dbReference>
<dbReference type="InterPro" id="IPR014729">
    <property type="entry name" value="Rossmann-like_a/b/a_fold"/>
</dbReference>
<evidence type="ECO:0000259" key="12">
    <source>
        <dbReference type="PROSITE" id="PS51278"/>
    </source>
</evidence>
<evidence type="ECO:0000256" key="10">
    <source>
        <dbReference type="PIRSR" id="PIRSR001589-2"/>
    </source>
</evidence>
<dbReference type="CDD" id="cd01991">
    <property type="entry name" value="Asn_synthase_B_C"/>
    <property type="match status" value="1"/>
</dbReference>
<dbReference type="OrthoDB" id="9763290at2"/>
<feature type="active site" description="For GATase activity" evidence="9">
    <location>
        <position position="2"/>
    </location>
</feature>
<organism evidence="13 14">
    <name type="scientific">Acrocarpospora pleiomorpha</name>
    <dbReference type="NCBI Taxonomy" id="90975"/>
    <lineage>
        <taxon>Bacteria</taxon>
        <taxon>Bacillati</taxon>
        <taxon>Actinomycetota</taxon>
        <taxon>Actinomycetes</taxon>
        <taxon>Streptosporangiales</taxon>
        <taxon>Streptosporangiaceae</taxon>
        <taxon>Acrocarpospora</taxon>
    </lineage>
</organism>
<dbReference type="Pfam" id="PF00733">
    <property type="entry name" value="Asn_synthase"/>
    <property type="match status" value="1"/>
</dbReference>
<dbReference type="RefSeq" id="WP_155349571.1">
    <property type="nucleotide sequence ID" value="NZ_BAAAHM010000036.1"/>
</dbReference>
<dbReference type="EC" id="6.3.5.4" evidence="3"/>
<keyword evidence="4 10" id="KW-0547">Nucleotide-binding</keyword>
<dbReference type="GO" id="GO:0006529">
    <property type="term" value="P:asparagine biosynthetic process"/>
    <property type="evidence" value="ECO:0007669"/>
    <property type="project" value="UniProtKB-KW"/>
</dbReference>
<evidence type="ECO:0000256" key="3">
    <source>
        <dbReference type="ARBA" id="ARBA00012737"/>
    </source>
</evidence>
<dbReference type="PIRSF" id="PIRSF001589">
    <property type="entry name" value="Asn_synthetase_glu-h"/>
    <property type="match status" value="1"/>
</dbReference>
<comment type="catalytic activity">
    <reaction evidence="8">
        <text>L-aspartate + L-glutamine + ATP + H2O = L-asparagine + L-glutamate + AMP + diphosphate + H(+)</text>
        <dbReference type="Rhea" id="RHEA:12228"/>
        <dbReference type="ChEBI" id="CHEBI:15377"/>
        <dbReference type="ChEBI" id="CHEBI:15378"/>
        <dbReference type="ChEBI" id="CHEBI:29985"/>
        <dbReference type="ChEBI" id="CHEBI:29991"/>
        <dbReference type="ChEBI" id="CHEBI:30616"/>
        <dbReference type="ChEBI" id="CHEBI:33019"/>
        <dbReference type="ChEBI" id="CHEBI:58048"/>
        <dbReference type="ChEBI" id="CHEBI:58359"/>
        <dbReference type="ChEBI" id="CHEBI:456215"/>
        <dbReference type="EC" id="6.3.5.4"/>
    </reaction>
</comment>
<evidence type="ECO:0000256" key="8">
    <source>
        <dbReference type="ARBA" id="ARBA00048741"/>
    </source>
</evidence>
<dbReference type="EMBL" id="BLAF01000056">
    <property type="protein sequence ID" value="GES24750.1"/>
    <property type="molecule type" value="Genomic_DNA"/>
</dbReference>
<keyword evidence="7 9" id="KW-0315">Glutamine amidotransferase</keyword>
<comment type="caution">
    <text evidence="13">The sequence shown here is derived from an EMBL/GenBank/DDBJ whole genome shotgun (WGS) entry which is preliminary data.</text>
</comment>
<dbReference type="InterPro" id="IPR006426">
    <property type="entry name" value="Asn_synth_AEB"/>
</dbReference>
<dbReference type="InterPro" id="IPR029055">
    <property type="entry name" value="Ntn_hydrolases_N"/>
</dbReference>
<dbReference type="CDD" id="cd00712">
    <property type="entry name" value="AsnB"/>
    <property type="match status" value="1"/>
</dbReference>
<comment type="similarity">
    <text evidence="2">Belongs to the asparagine synthetase family.</text>
</comment>
<dbReference type="Gene3D" id="3.40.50.620">
    <property type="entry name" value="HUPs"/>
    <property type="match status" value="1"/>
</dbReference>
<feature type="site" description="Important for beta-aspartyl-AMP intermediate formation" evidence="11">
    <location>
        <position position="355"/>
    </location>
</feature>
<name>A0A5M3XV20_9ACTN</name>
<dbReference type="PANTHER" id="PTHR43284">
    <property type="entry name" value="ASPARAGINE SYNTHETASE (GLUTAMINE-HYDROLYZING)"/>
    <property type="match status" value="1"/>
</dbReference>
<dbReference type="PROSITE" id="PS51278">
    <property type="entry name" value="GATASE_TYPE_2"/>
    <property type="match status" value="1"/>
</dbReference>
<evidence type="ECO:0000256" key="2">
    <source>
        <dbReference type="ARBA" id="ARBA00005752"/>
    </source>
</evidence>
<feature type="domain" description="Glutamine amidotransferase type-2" evidence="12">
    <location>
        <begin position="2"/>
        <end position="206"/>
    </location>
</feature>
<evidence type="ECO:0000256" key="9">
    <source>
        <dbReference type="PIRSR" id="PIRSR001589-1"/>
    </source>
</evidence>
<dbReference type="Pfam" id="PF13537">
    <property type="entry name" value="GATase_7"/>
    <property type="match status" value="1"/>
</dbReference>
<feature type="binding site" evidence="10">
    <location>
        <position position="281"/>
    </location>
    <ligand>
        <name>ATP</name>
        <dbReference type="ChEBI" id="CHEBI:30616"/>
    </ligand>
</feature>
<dbReference type="AlphaFoldDB" id="A0A5M3XV20"/>
<dbReference type="InterPro" id="IPR051786">
    <property type="entry name" value="ASN_synthetase/amidase"/>
</dbReference>
<dbReference type="NCBIfam" id="TIGR01536">
    <property type="entry name" value="asn_synth_AEB"/>
    <property type="match status" value="1"/>
</dbReference>
<dbReference type="SUPFAM" id="SSF56235">
    <property type="entry name" value="N-terminal nucleophile aminohydrolases (Ntn hydrolases)"/>
    <property type="match status" value="1"/>
</dbReference>
<evidence type="ECO:0000256" key="4">
    <source>
        <dbReference type="ARBA" id="ARBA00022741"/>
    </source>
</evidence>
<protein>
    <recommendedName>
        <fullName evidence="3">asparagine synthase (glutamine-hydrolyzing)</fullName>
        <ecNumber evidence="3">6.3.5.4</ecNumber>
    </recommendedName>
</protein>
<evidence type="ECO:0000256" key="6">
    <source>
        <dbReference type="ARBA" id="ARBA00022888"/>
    </source>
</evidence>
<keyword evidence="14" id="KW-1185">Reference proteome</keyword>
<comment type="pathway">
    <text evidence="1">Amino-acid biosynthesis; L-asparagine biosynthesis; L-asparagine from L-aspartate (L-Gln route): step 1/1.</text>
</comment>
<dbReference type="PANTHER" id="PTHR43284:SF1">
    <property type="entry name" value="ASPARAGINE SYNTHETASE"/>
    <property type="match status" value="1"/>
</dbReference>
<dbReference type="SUPFAM" id="SSF52402">
    <property type="entry name" value="Adenine nucleotide alpha hydrolases-like"/>
    <property type="match status" value="1"/>
</dbReference>
<dbReference type="GO" id="GO:0005524">
    <property type="term" value="F:ATP binding"/>
    <property type="evidence" value="ECO:0007669"/>
    <property type="project" value="UniProtKB-KW"/>
</dbReference>
<evidence type="ECO:0000313" key="13">
    <source>
        <dbReference type="EMBL" id="GES24750.1"/>
    </source>
</evidence>
<dbReference type="InterPro" id="IPR017932">
    <property type="entry name" value="GATase_2_dom"/>
</dbReference>
<gene>
    <name evidence="13" type="primary">asnB_3</name>
    <name evidence="13" type="ORF">Aple_076490</name>
</gene>
<evidence type="ECO:0000256" key="7">
    <source>
        <dbReference type="ARBA" id="ARBA00022962"/>
    </source>
</evidence>
<dbReference type="GO" id="GO:0005829">
    <property type="term" value="C:cytosol"/>
    <property type="evidence" value="ECO:0007669"/>
    <property type="project" value="TreeGrafter"/>
</dbReference>
<dbReference type="GO" id="GO:0004066">
    <property type="term" value="F:asparagine synthase (glutamine-hydrolyzing) activity"/>
    <property type="evidence" value="ECO:0007669"/>
    <property type="project" value="UniProtKB-EC"/>
</dbReference>
<keyword evidence="9" id="KW-0028">Amino-acid biosynthesis</keyword>